<evidence type="ECO:0000313" key="1">
    <source>
        <dbReference type="EMBL" id="VDL96660.1"/>
    </source>
</evidence>
<gene>
    <name evidence="1" type="ORF">SSLN_LOCUS10275</name>
</gene>
<protein>
    <submittedName>
        <fullName evidence="3">KH_dom_type_1 domain-containing protein</fullName>
    </submittedName>
</protein>
<evidence type="ECO:0000313" key="3">
    <source>
        <dbReference type="WBParaSite" id="SSLN_0001067401-mRNA-1"/>
    </source>
</evidence>
<dbReference type="Proteomes" id="UP000275846">
    <property type="component" value="Unassembled WGS sequence"/>
</dbReference>
<organism evidence="3">
    <name type="scientific">Schistocephalus solidus</name>
    <name type="common">Tapeworm</name>
    <dbReference type="NCBI Taxonomy" id="70667"/>
    <lineage>
        <taxon>Eukaryota</taxon>
        <taxon>Metazoa</taxon>
        <taxon>Spiralia</taxon>
        <taxon>Lophotrochozoa</taxon>
        <taxon>Platyhelminthes</taxon>
        <taxon>Cestoda</taxon>
        <taxon>Eucestoda</taxon>
        <taxon>Diphyllobothriidea</taxon>
        <taxon>Diphyllobothriidae</taxon>
        <taxon>Schistocephalus</taxon>
    </lineage>
</organism>
<evidence type="ECO:0000313" key="2">
    <source>
        <dbReference type="Proteomes" id="UP000275846"/>
    </source>
</evidence>
<keyword evidence="2" id="KW-1185">Reference proteome</keyword>
<reference evidence="1 2" key="2">
    <citation type="submission" date="2018-11" db="EMBL/GenBank/DDBJ databases">
        <authorList>
            <consortium name="Pathogen Informatics"/>
        </authorList>
    </citation>
    <scope>NUCLEOTIDE SEQUENCE [LARGE SCALE GENOMIC DNA]</scope>
    <source>
        <strain evidence="1 2">NST_G2</strain>
    </source>
</reference>
<name>A0A183T1C7_SCHSO</name>
<proteinExistence type="predicted"/>
<dbReference type="OrthoDB" id="6308550at2759"/>
<reference evidence="3" key="1">
    <citation type="submission" date="2016-06" db="UniProtKB">
        <authorList>
            <consortium name="WormBaseParasite"/>
        </authorList>
    </citation>
    <scope>IDENTIFICATION</scope>
</reference>
<dbReference type="WBParaSite" id="SSLN_0001067401-mRNA-1">
    <property type="protein sequence ID" value="SSLN_0001067401-mRNA-1"/>
    <property type="gene ID" value="SSLN_0001067401"/>
</dbReference>
<sequence>MGRNFARLLDELDERWIKVGRYLRRYEAMLQPKKILCKLQEETISLASLTSKSYQAEMEVIQLPGLVQVDCRSLRSVKECCQDDCFIHFQFGVQVNTVVIPYGGLQSAKEQVINFNRRLARFGLHTPTVEKVPVISIGDADARLLTTVGVQQHSREHGTEQGGGQYAALLHSVGHCECFGYRCQLRVPSSRHEADAPCA</sequence>
<dbReference type="EMBL" id="UYSU01035766">
    <property type="protein sequence ID" value="VDL96660.1"/>
    <property type="molecule type" value="Genomic_DNA"/>
</dbReference>
<accession>A0A183T1C7</accession>
<dbReference type="AlphaFoldDB" id="A0A183T1C7"/>